<accession>A0ABR0F7Z9</accession>
<keyword evidence="2" id="KW-1185">Reference proteome</keyword>
<name>A0ABR0F7Z9_9PEZI</name>
<comment type="caution">
    <text evidence="1">The sequence shown here is derived from an EMBL/GenBank/DDBJ whole genome shotgun (WGS) entry which is preliminary data.</text>
</comment>
<organism evidence="1 2">
    <name type="scientific">Podospora bellae-mahoneyi</name>
    <dbReference type="NCBI Taxonomy" id="2093777"/>
    <lineage>
        <taxon>Eukaryota</taxon>
        <taxon>Fungi</taxon>
        <taxon>Dikarya</taxon>
        <taxon>Ascomycota</taxon>
        <taxon>Pezizomycotina</taxon>
        <taxon>Sordariomycetes</taxon>
        <taxon>Sordariomycetidae</taxon>
        <taxon>Sordariales</taxon>
        <taxon>Podosporaceae</taxon>
        <taxon>Podospora</taxon>
    </lineage>
</organism>
<dbReference type="GeneID" id="87892287"/>
<proteinExistence type="predicted"/>
<reference evidence="1 2" key="1">
    <citation type="journal article" date="2023" name="bioRxiv">
        <title>High-quality genome assemblies of four members of thePodospora anserinaspecies complex.</title>
        <authorList>
            <person name="Ament-Velasquez S.L."/>
            <person name="Vogan A.A."/>
            <person name="Wallerman O."/>
            <person name="Hartmann F."/>
            <person name="Gautier V."/>
            <person name="Silar P."/>
            <person name="Giraud T."/>
            <person name="Johannesson H."/>
        </authorList>
    </citation>
    <scope>NUCLEOTIDE SEQUENCE [LARGE SCALE GENOMIC DNA]</scope>
    <source>
        <strain evidence="1 2">CBS 112042</strain>
    </source>
</reference>
<sequence length="229" mass="25979">MSETTKLYLLVLHSNVDATKDKVNRGLASVFRAASAADHDLWKADLNYLQSNDSHCSTQIVLERMSPLGPDQSVEDDIQRLCDSLFSSGDALSLLRLLEKHNVQFLPDLPPGKSIEGVKGNNFQIFLPQQQLAKIKKILHQTSLWLHLAMYEQQIKNNGGEAALTGEDRKKRTQFRERMKNVFNIENPLKNADNPDYLGQILGNEKIVTKDLQELVNIIEKRILPGWFT</sequence>
<evidence type="ECO:0000313" key="2">
    <source>
        <dbReference type="Proteomes" id="UP001322138"/>
    </source>
</evidence>
<protein>
    <submittedName>
        <fullName evidence="1">Uncharacterized protein</fullName>
    </submittedName>
</protein>
<gene>
    <name evidence="1" type="ORF">QC761_0088750</name>
</gene>
<evidence type="ECO:0000313" key="1">
    <source>
        <dbReference type="EMBL" id="KAK4640126.1"/>
    </source>
</evidence>
<dbReference type="EMBL" id="JAFFGZ010000008">
    <property type="protein sequence ID" value="KAK4640126.1"/>
    <property type="molecule type" value="Genomic_DNA"/>
</dbReference>
<dbReference type="RefSeq" id="XP_062729102.1">
    <property type="nucleotide sequence ID" value="XM_062872943.1"/>
</dbReference>
<dbReference type="Proteomes" id="UP001322138">
    <property type="component" value="Unassembled WGS sequence"/>
</dbReference>